<keyword evidence="1" id="KW-1133">Transmembrane helix</keyword>
<dbReference type="CDD" id="cd07385">
    <property type="entry name" value="MPP_YkuE_C"/>
    <property type="match status" value="1"/>
</dbReference>
<accession>A0A1G9TWU3</accession>
<organism evidence="3 4">
    <name type="scientific">Dendrosporobacter quercicolus</name>
    <dbReference type="NCBI Taxonomy" id="146817"/>
    <lineage>
        <taxon>Bacteria</taxon>
        <taxon>Bacillati</taxon>
        <taxon>Bacillota</taxon>
        <taxon>Negativicutes</taxon>
        <taxon>Selenomonadales</taxon>
        <taxon>Sporomusaceae</taxon>
        <taxon>Dendrosporobacter</taxon>
    </lineage>
</organism>
<feature type="domain" description="Calcineurin-like phosphoesterase" evidence="2">
    <location>
        <begin position="157"/>
        <end position="324"/>
    </location>
</feature>
<gene>
    <name evidence="3" type="ORF">SAMN04488502_105117</name>
</gene>
<evidence type="ECO:0000313" key="3">
    <source>
        <dbReference type="EMBL" id="SDM52199.1"/>
    </source>
</evidence>
<dbReference type="PANTHER" id="PTHR31302">
    <property type="entry name" value="TRANSMEMBRANE PROTEIN WITH METALLOPHOSPHOESTERASE DOMAIN-RELATED"/>
    <property type="match status" value="1"/>
</dbReference>
<dbReference type="STRING" id="146817.SAMN04488502_105117"/>
<dbReference type="InterPro" id="IPR029052">
    <property type="entry name" value="Metallo-depent_PP-like"/>
</dbReference>
<dbReference type="PANTHER" id="PTHR31302:SF0">
    <property type="entry name" value="TRANSMEMBRANE PROTEIN WITH METALLOPHOSPHOESTERASE DOMAIN"/>
    <property type="match status" value="1"/>
</dbReference>
<dbReference type="GO" id="GO:0016787">
    <property type="term" value="F:hydrolase activity"/>
    <property type="evidence" value="ECO:0007669"/>
    <property type="project" value="InterPro"/>
</dbReference>
<feature type="transmembrane region" description="Helical" evidence="1">
    <location>
        <begin position="6"/>
        <end position="25"/>
    </location>
</feature>
<dbReference type="SUPFAM" id="SSF56300">
    <property type="entry name" value="Metallo-dependent phosphatases"/>
    <property type="match status" value="1"/>
</dbReference>
<feature type="transmembrane region" description="Helical" evidence="1">
    <location>
        <begin position="37"/>
        <end position="57"/>
    </location>
</feature>
<dbReference type="InterPro" id="IPR004843">
    <property type="entry name" value="Calcineurin-like_PHP"/>
</dbReference>
<proteinExistence type="predicted"/>
<dbReference type="EMBL" id="FNHB01000005">
    <property type="protein sequence ID" value="SDM52199.1"/>
    <property type="molecule type" value="Genomic_DNA"/>
</dbReference>
<name>A0A1G9TWU3_9FIRM</name>
<dbReference type="Gene3D" id="3.60.21.10">
    <property type="match status" value="1"/>
</dbReference>
<keyword evidence="1" id="KW-0472">Membrane</keyword>
<reference evidence="3 4" key="1">
    <citation type="submission" date="2016-10" db="EMBL/GenBank/DDBJ databases">
        <authorList>
            <person name="de Groot N.N."/>
        </authorList>
    </citation>
    <scope>NUCLEOTIDE SEQUENCE [LARGE SCALE GENOMIC DNA]</scope>
    <source>
        <strain evidence="3 4">DSM 1736</strain>
    </source>
</reference>
<dbReference type="InterPro" id="IPR051158">
    <property type="entry name" value="Metallophosphoesterase_sf"/>
</dbReference>
<feature type="transmembrane region" description="Helical" evidence="1">
    <location>
        <begin position="77"/>
        <end position="102"/>
    </location>
</feature>
<evidence type="ECO:0000256" key="1">
    <source>
        <dbReference type="SAM" id="Phobius"/>
    </source>
</evidence>
<sequence>MPAKWVTFFTIFLAIYSLANLYAAWRGWQTLHLYYPALNLSWYVLLCLFLTLAYPLGRFGESLLPLGLINKLTIIGSYWFGMIYYLFLLTILLDLCSWAAGFAGFAGASHWRTAVGMPLVLAAATSLLIYGIYNANHPVIRNYEVTIHKPSPRSSLHVVMVSDIHLGKIVTTARLHDLIKRINALQPELVLLPGDIIDEDVDLFADKRMADAFTRLNPPLGTYAVLGNHEYIGGKSEAAIIELQRGGIKVLRDAAVKIDDSFYLAGRDDYSRHRFAGLTRAPLAAIMQEVDTALPVILLDHQPADLAEAEAANVDLQLSGHTHRGQMFPNHLITQAVYEVDWGYLRKNRLQVIVSCGYGTWGPPIRIGNQPEIVNLIIHFNPKEAP</sequence>
<keyword evidence="4" id="KW-1185">Reference proteome</keyword>
<dbReference type="AlphaFoldDB" id="A0A1G9TWU3"/>
<dbReference type="RefSeq" id="WP_092072970.1">
    <property type="nucleotide sequence ID" value="NZ_FNHB01000005.1"/>
</dbReference>
<keyword evidence="1" id="KW-0812">Transmembrane</keyword>
<feature type="transmembrane region" description="Helical" evidence="1">
    <location>
        <begin position="114"/>
        <end position="133"/>
    </location>
</feature>
<protein>
    <recommendedName>
        <fullName evidence="2">Calcineurin-like phosphoesterase domain-containing protein</fullName>
    </recommendedName>
</protein>
<evidence type="ECO:0000259" key="2">
    <source>
        <dbReference type="Pfam" id="PF00149"/>
    </source>
</evidence>
<dbReference type="Proteomes" id="UP000214880">
    <property type="component" value="Unassembled WGS sequence"/>
</dbReference>
<dbReference type="Pfam" id="PF00149">
    <property type="entry name" value="Metallophos"/>
    <property type="match status" value="1"/>
</dbReference>
<dbReference type="OrthoDB" id="9780884at2"/>
<evidence type="ECO:0000313" key="4">
    <source>
        <dbReference type="Proteomes" id="UP000214880"/>
    </source>
</evidence>